<comment type="caution">
    <text evidence="1">The sequence shown here is derived from an EMBL/GenBank/DDBJ whole genome shotgun (WGS) entry which is preliminary data.</text>
</comment>
<name>A0A5B7JM08_PORTR</name>
<keyword evidence="2" id="KW-1185">Reference proteome</keyword>
<dbReference type="EMBL" id="VSRR010102379">
    <property type="protein sequence ID" value="MPC95473.1"/>
    <property type="molecule type" value="Genomic_DNA"/>
</dbReference>
<evidence type="ECO:0000313" key="1">
    <source>
        <dbReference type="EMBL" id="MPC95473.1"/>
    </source>
</evidence>
<sequence>MHVRSACPTLRRDLLAHSPLLRPEESAEMPERSMHAIIPFACRRIKWRGKNRCGQITERGGVCARQSAGTMSVLDVLPCLR</sequence>
<organism evidence="1 2">
    <name type="scientific">Portunus trituberculatus</name>
    <name type="common">Swimming crab</name>
    <name type="synonym">Neptunus trituberculatus</name>
    <dbReference type="NCBI Taxonomy" id="210409"/>
    <lineage>
        <taxon>Eukaryota</taxon>
        <taxon>Metazoa</taxon>
        <taxon>Ecdysozoa</taxon>
        <taxon>Arthropoda</taxon>
        <taxon>Crustacea</taxon>
        <taxon>Multicrustacea</taxon>
        <taxon>Malacostraca</taxon>
        <taxon>Eumalacostraca</taxon>
        <taxon>Eucarida</taxon>
        <taxon>Decapoda</taxon>
        <taxon>Pleocyemata</taxon>
        <taxon>Brachyura</taxon>
        <taxon>Eubrachyura</taxon>
        <taxon>Portunoidea</taxon>
        <taxon>Portunidae</taxon>
        <taxon>Portuninae</taxon>
        <taxon>Portunus</taxon>
    </lineage>
</organism>
<dbReference type="AlphaFoldDB" id="A0A5B7JM08"/>
<gene>
    <name evidence="1" type="ORF">E2C01_090687</name>
</gene>
<dbReference type="Proteomes" id="UP000324222">
    <property type="component" value="Unassembled WGS sequence"/>
</dbReference>
<protein>
    <submittedName>
        <fullName evidence="1">Uncharacterized protein</fullName>
    </submittedName>
</protein>
<evidence type="ECO:0000313" key="2">
    <source>
        <dbReference type="Proteomes" id="UP000324222"/>
    </source>
</evidence>
<accession>A0A5B7JM08</accession>
<proteinExistence type="predicted"/>
<reference evidence="1 2" key="1">
    <citation type="submission" date="2019-05" db="EMBL/GenBank/DDBJ databases">
        <title>Another draft genome of Portunus trituberculatus and its Hox gene families provides insights of decapod evolution.</title>
        <authorList>
            <person name="Jeong J.-H."/>
            <person name="Song I."/>
            <person name="Kim S."/>
            <person name="Choi T."/>
            <person name="Kim D."/>
            <person name="Ryu S."/>
            <person name="Kim W."/>
        </authorList>
    </citation>
    <scope>NUCLEOTIDE SEQUENCE [LARGE SCALE GENOMIC DNA]</scope>
    <source>
        <tissue evidence="1">Muscle</tissue>
    </source>
</reference>